<evidence type="ECO:0000256" key="1">
    <source>
        <dbReference type="SAM" id="MobiDB-lite"/>
    </source>
</evidence>
<accession>A0A8S9XLG6</accession>
<reference evidence="2" key="1">
    <citation type="journal article" date="2021" name="Mol. Ecol. Resour.">
        <title>Apolygus lucorum genome provides insights into omnivorousness and mesophyll feeding.</title>
        <authorList>
            <person name="Liu Y."/>
            <person name="Liu H."/>
            <person name="Wang H."/>
            <person name="Huang T."/>
            <person name="Liu B."/>
            <person name="Yang B."/>
            <person name="Yin L."/>
            <person name="Li B."/>
            <person name="Zhang Y."/>
            <person name="Zhang S."/>
            <person name="Jiang F."/>
            <person name="Zhang X."/>
            <person name="Ren Y."/>
            <person name="Wang B."/>
            <person name="Wang S."/>
            <person name="Lu Y."/>
            <person name="Wu K."/>
            <person name="Fan W."/>
            <person name="Wang G."/>
        </authorList>
    </citation>
    <scope>NUCLEOTIDE SEQUENCE</scope>
    <source>
        <strain evidence="2">12Hb</strain>
    </source>
</reference>
<feature type="compositionally biased region" description="Low complexity" evidence="1">
    <location>
        <begin position="118"/>
        <end position="136"/>
    </location>
</feature>
<evidence type="ECO:0000313" key="2">
    <source>
        <dbReference type="EMBL" id="KAF6209469.1"/>
    </source>
</evidence>
<name>A0A8S9XLG6_APOLU</name>
<sequence length="195" mass="21293">MNYISERLRGLNITWVSTVALVTSNTMKTLIFACLFGTVFCNPWGYAVHDTPEVAAAKAVHLAALSKAHQEAEQSSWTAQDRSGIEDDGSYSEEKYGSEDGDDGSWKGDDRSWSPQGHSWTPQQQWSQPQVHQAVQGHWQGAEKKWTGPVALPPGYDKNGAPLPVLDTPEVAAEKSKHIHLYNHGAFAAAAAIHA</sequence>
<proteinExistence type="predicted"/>
<feature type="region of interest" description="Disordered" evidence="1">
    <location>
        <begin position="71"/>
        <end position="155"/>
    </location>
</feature>
<dbReference type="EMBL" id="WIXP02000006">
    <property type="protein sequence ID" value="KAF6209469.1"/>
    <property type="molecule type" value="Genomic_DNA"/>
</dbReference>
<dbReference type="Proteomes" id="UP000466442">
    <property type="component" value="Unassembled WGS sequence"/>
</dbReference>
<dbReference type="AlphaFoldDB" id="A0A8S9XLG6"/>
<dbReference type="OrthoDB" id="6369557at2759"/>
<keyword evidence="3" id="KW-1185">Reference proteome</keyword>
<evidence type="ECO:0008006" key="4">
    <source>
        <dbReference type="Google" id="ProtNLM"/>
    </source>
</evidence>
<gene>
    <name evidence="2" type="ORF">GE061_015216</name>
</gene>
<feature type="compositionally biased region" description="Basic and acidic residues" evidence="1">
    <location>
        <begin position="92"/>
        <end position="112"/>
    </location>
</feature>
<protein>
    <recommendedName>
        <fullName evidence="4">Pupal cuticle protein</fullName>
    </recommendedName>
</protein>
<evidence type="ECO:0000313" key="3">
    <source>
        <dbReference type="Proteomes" id="UP000466442"/>
    </source>
</evidence>
<organism evidence="2 3">
    <name type="scientific">Apolygus lucorum</name>
    <name type="common">Small green plant bug</name>
    <name type="synonym">Lygocoris lucorum</name>
    <dbReference type="NCBI Taxonomy" id="248454"/>
    <lineage>
        <taxon>Eukaryota</taxon>
        <taxon>Metazoa</taxon>
        <taxon>Ecdysozoa</taxon>
        <taxon>Arthropoda</taxon>
        <taxon>Hexapoda</taxon>
        <taxon>Insecta</taxon>
        <taxon>Pterygota</taxon>
        <taxon>Neoptera</taxon>
        <taxon>Paraneoptera</taxon>
        <taxon>Hemiptera</taxon>
        <taxon>Heteroptera</taxon>
        <taxon>Panheteroptera</taxon>
        <taxon>Cimicomorpha</taxon>
        <taxon>Miridae</taxon>
        <taxon>Mirini</taxon>
        <taxon>Apolygus</taxon>
    </lineage>
</organism>
<comment type="caution">
    <text evidence="2">The sequence shown here is derived from an EMBL/GenBank/DDBJ whole genome shotgun (WGS) entry which is preliminary data.</text>
</comment>